<evidence type="ECO:0000256" key="12">
    <source>
        <dbReference type="ARBA" id="ARBA00023012"/>
    </source>
</evidence>
<keyword evidence="7 18" id="KW-0812">Transmembrane</keyword>
<feature type="modified residue" description="Phosphohistidine" evidence="16">
    <location>
        <position position="862"/>
    </location>
</feature>
<dbReference type="SMART" id="SM00387">
    <property type="entry name" value="HATPase_c"/>
    <property type="match status" value="1"/>
</dbReference>
<feature type="transmembrane region" description="Helical" evidence="18">
    <location>
        <begin position="20"/>
        <end position="41"/>
    </location>
</feature>
<dbReference type="Proteomes" id="UP000177583">
    <property type="component" value="Unassembled WGS sequence"/>
</dbReference>
<comment type="subcellular location">
    <subcellularLocation>
        <location evidence="2">Cell membrane</location>
        <topology evidence="2">Multi-pass membrane protein</topology>
    </subcellularLocation>
</comment>
<keyword evidence="8" id="KW-0547">Nucleotide-binding</keyword>
<dbReference type="Gene3D" id="1.20.120.160">
    <property type="entry name" value="HPT domain"/>
    <property type="match status" value="1"/>
</dbReference>
<dbReference type="CDD" id="cd16922">
    <property type="entry name" value="HATPase_EvgS-ArcB-TorS-like"/>
    <property type="match status" value="1"/>
</dbReference>
<dbReference type="InterPro" id="IPR001789">
    <property type="entry name" value="Sig_transdc_resp-reg_receiver"/>
</dbReference>
<dbReference type="InterPro" id="IPR011006">
    <property type="entry name" value="CheY-like_superfamily"/>
</dbReference>
<dbReference type="SUPFAM" id="SSF47226">
    <property type="entry name" value="Histidine-containing phosphotransfer domain, HPT domain"/>
    <property type="match status" value="1"/>
</dbReference>
<dbReference type="InterPro" id="IPR003661">
    <property type="entry name" value="HisK_dim/P_dom"/>
</dbReference>
<evidence type="ECO:0000256" key="13">
    <source>
        <dbReference type="ARBA" id="ARBA00023136"/>
    </source>
</evidence>
<evidence type="ECO:0000256" key="3">
    <source>
        <dbReference type="ARBA" id="ARBA00012438"/>
    </source>
</evidence>
<keyword evidence="4" id="KW-1003">Cell membrane</keyword>
<evidence type="ECO:0000256" key="8">
    <source>
        <dbReference type="ARBA" id="ARBA00022741"/>
    </source>
</evidence>
<dbReference type="GO" id="GO:0000155">
    <property type="term" value="F:phosphorelay sensor kinase activity"/>
    <property type="evidence" value="ECO:0007669"/>
    <property type="project" value="InterPro"/>
</dbReference>
<evidence type="ECO:0000259" key="21">
    <source>
        <dbReference type="PROSITE" id="PS50894"/>
    </source>
</evidence>
<dbReference type="InterPro" id="IPR008207">
    <property type="entry name" value="Sig_transdc_His_kin_Hpt_dom"/>
</dbReference>
<evidence type="ECO:0000256" key="7">
    <source>
        <dbReference type="ARBA" id="ARBA00022692"/>
    </source>
</evidence>
<evidence type="ECO:0000256" key="18">
    <source>
        <dbReference type="SAM" id="Phobius"/>
    </source>
</evidence>
<dbReference type="PANTHER" id="PTHR45339:SF1">
    <property type="entry name" value="HYBRID SIGNAL TRANSDUCTION HISTIDINE KINASE J"/>
    <property type="match status" value="1"/>
</dbReference>
<evidence type="ECO:0000256" key="5">
    <source>
        <dbReference type="ARBA" id="ARBA00022553"/>
    </source>
</evidence>
<evidence type="ECO:0000259" key="20">
    <source>
        <dbReference type="PROSITE" id="PS50110"/>
    </source>
</evidence>
<dbReference type="PANTHER" id="PTHR45339">
    <property type="entry name" value="HYBRID SIGNAL TRANSDUCTION HISTIDINE KINASE J"/>
    <property type="match status" value="1"/>
</dbReference>
<comment type="caution">
    <text evidence="22">The sequence shown here is derived from an EMBL/GenBank/DDBJ whole genome shotgun (WGS) entry which is preliminary data.</text>
</comment>
<dbReference type="EC" id="2.7.13.3" evidence="3"/>
<evidence type="ECO:0000313" key="23">
    <source>
        <dbReference type="Proteomes" id="UP000177583"/>
    </source>
</evidence>
<protein>
    <recommendedName>
        <fullName evidence="15">Sensory/regulatory protein RpfC</fullName>
        <ecNumber evidence="3">2.7.13.3</ecNumber>
    </recommendedName>
</protein>
<feature type="domain" description="HPt" evidence="21">
    <location>
        <begin position="823"/>
        <end position="919"/>
    </location>
</feature>
<dbReference type="InterPro" id="IPR036097">
    <property type="entry name" value="HisK_dim/P_sf"/>
</dbReference>
<feature type="domain" description="Response regulatory" evidence="20">
    <location>
        <begin position="672"/>
        <end position="789"/>
    </location>
</feature>
<dbReference type="InterPro" id="IPR005467">
    <property type="entry name" value="His_kinase_dom"/>
</dbReference>
<dbReference type="CDD" id="cd17546">
    <property type="entry name" value="REC_hyHK_CKI1_RcsC-like"/>
    <property type="match status" value="1"/>
</dbReference>
<dbReference type="InterPro" id="IPR036890">
    <property type="entry name" value="HATPase_C_sf"/>
</dbReference>
<dbReference type="InterPro" id="IPR036641">
    <property type="entry name" value="HPT_dom_sf"/>
</dbReference>
<keyword evidence="10" id="KW-0067">ATP-binding</keyword>
<gene>
    <name evidence="22" type="ORF">A2557_00190</name>
</gene>
<sequence length="919" mass="102057">MTSFPEVLSVSRYSDRRLKFLTWVALVFWTVLVLVSLQINLAREKWISTELALTAARSAFNKDLAIRSWAANHGGVYVEVTPKTQPNPYLKAKERDIFTPSGRHLTLMNPAYMFREVLENYSEAYGIYGRIISLKPLNPTNEPDPWERSALTTFEGKNTTEIWEKTTYKGAPFLRLIKPLVAERPCLTCHEQQGYKLGDIRGGITVSVPLEPYQRIEARQIHEHIQTHILFYLVGLAAIALFARLSRRDLGRIIRAEQALTAYQSHLEEEIERRTFDAQTARKRAEEASAFKASFLANMSHEIRTPLSGVLGVANLLNDTNLDRQQKELVETILYSGDYLLMIVNEVLDLSKIEAGKLSLVIAPLELRALVEETLDLFALKATEKRIELLQVFDPDTPACILGDKKRIQQVLINLIGNALKFTEKGEIVIWVKPAGPKNSGQLEFRVADTGPGIGKEAQASLFEAFTQLQPEKHPGTGLGLNICKHLVALMEGRIWVESQLGVGSQFCFTLKAEPAPVGEELAQLFRLEALKELRILVWSRHQTLGKAVQSLTQPYGAQVITAHSQSEVFDDLELCAARCLLLVDLPVEEVELSRFKVALTQTGRRLPLVGLSFLGETQSLPDGALLLRKPLKSRPLLGALTGAGLGTEAPKEGLPPAPKALPNLAELYPLKILLVEDNQINQTLVLKILEKFGYRADVANDGLKAVELAAQGFYDLIFMDIRLPVLNGIEATKRILAHGIFATAPVVIAMTANLLSGEQEEYYAVGIKDLVPKPVLPANLGATLAFWGRSIKKQRHLQQIDLPGSNPALVNQEVVTSRIGVGGEFFGQLFRGYQKEGSRTLVELEKAVSSGADVEAMRLAHFLRGLSANIGADQMARLCFELEVESNNGDLKKMSAYLLELGRLFEQTCEELQKNETP</sequence>
<dbReference type="EMBL" id="MFNF01000040">
    <property type="protein sequence ID" value="OGH01008.1"/>
    <property type="molecule type" value="Genomic_DNA"/>
</dbReference>
<dbReference type="GO" id="GO:0005886">
    <property type="term" value="C:plasma membrane"/>
    <property type="evidence" value="ECO:0007669"/>
    <property type="project" value="UniProtKB-SubCell"/>
</dbReference>
<evidence type="ECO:0000256" key="15">
    <source>
        <dbReference type="ARBA" id="ARBA00068150"/>
    </source>
</evidence>
<dbReference type="PRINTS" id="PR00344">
    <property type="entry name" value="BCTRLSENSOR"/>
</dbReference>
<keyword evidence="12" id="KW-0902">Two-component regulatory system</keyword>
<evidence type="ECO:0000256" key="6">
    <source>
        <dbReference type="ARBA" id="ARBA00022679"/>
    </source>
</evidence>
<dbReference type="Gene3D" id="3.30.565.10">
    <property type="entry name" value="Histidine kinase-like ATPase, C-terminal domain"/>
    <property type="match status" value="1"/>
</dbReference>
<evidence type="ECO:0000256" key="1">
    <source>
        <dbReference type="ARBA" id="ARBA00000085"/>
    </source>
</evidence>
<dbReference type="SMART" id="SM00448">
    <property type="entry name" value="REC"/>
    <property type="match status" value="1"/>
</dbReference>
<dbReference type="Gene3D" id="3.40.50.2300">
    <property type="match status" value="1"/>
</dbReference>
<dbReference type="Pfam" id="PF02518">
    <property type="entry name" value="HATPase_c"/>
    <property type="match status" value="1"/>
</dbReference>
<dbReference type="AlphaFoldDB" id="A0A1F6GSG7"/>
<dbReference type="SUPFAM" id="SSF55874">
    <property type="entry name" value="ATPase domain of HSP90 chaperone/DNA topoisomerase II/histidine kinase"/>
    <property type="match status" value="1"/>
</dbReference>
<keyword evidence="11 18" id="KW-1133">Transmembrane helix</keyword>
<dbReference type="PROSITE" id="PS50109">
    <property type="entry name" value="HIS_KIN"/>
    <property type="match status" value="1"/>
</dbReference>
<evidence type="ECO:0000256" key="10">
    <source>
        <dbReference type="ARBA" id="ARBA00022840"/>
    </source>
</evidence>
<dbReference type="Pfam" id="PF01627">
    <property type="entry name" value="Hpt"/>
    <property type="match status" value="1"/>
</dbReference>
<comment type="catalytic activity">
    <reaction evidence="1">
        <text>ATP + protein L-histidine = ADP + protein N-phospho-L-histidine.</text>
        <dbReference type="EC" id="2.7.13.3"/>
    </reaction>
</comment>
<dbReference type="InterPro" id="IPR021796">
    <property type="entry name" value="Tll0287-like_dom"/>
</dbReference>
<comment type="subunit">
    <text evidence="14">At low DSF concentrations, interacts with RpfF.</text>
</comment>
<evidence type="ECO:0000256" key="11">
    <source>
        <dbReference type="ARBA" id="ARBA00022989"/>
    </source>
</evidence>
<accession>A0A1F6GSG7</accession>
<dbReference type="SMART" id="SM00388">
    <property type="entry name" value="HisKA"/>
    <property type="match status" value="1"/>
</dbReference>
<feature type="domain" description="Histidine kinase" evidence="19">
    <location>
        <begin position="298"/>
        <end position="515"/>
    </location>
</feature>
<dbReference type="InterPro" id="IPR003594">
    <property type="entry name" value="HATPase_dom"/>
</dbReference>
<dbReference type="PROSITE" id="PS50110">
    <property type="entry name" value="RESPONSE_REGULATORY"/>
    <property type="match status" value="1"/>
</dbReference>
<dbReference type="PROSITE" id="PS50894">
    <property type="entry name" value="HPT"/>
    <property type="match status" value="1"/>
</dbReference>
<organism evidence="22 23">
    <name type="scientific">Candidatus Lambdaproteobacteria bacterium RIFOXYD2_FULL_56_26</name>
    <dbReference type="NCBI Taxonomy" id="1817773"/>
    <lineage>
        <taxon>Bacteria</taxon>
        <taxon>Pseudomonadati</taxon>
        <taxon>Pseudomonadota</taxon>
        <taxon>Candidatus Lambdaproteobacteria</taxon>
    </lineage>
</organism>
<evidence type="ECO:0000259" key="19">
    <source>
        <dbReference type="PROSITE" id="PS50109"/>
    </source>
</evidence>
<feature type="modified residue" description="4-aspartylphosphate" evidence="17">
    <location>
        <position position="721"/>
    </location>
</feature>
<evidence type="ECO:0000313" key="22">
    <source>
        <dbReference type="EMBL" id="OGH01008.1"/>
    </source>
</evidence>
<keyword evidence="5 17" id="KW-0597">Phosphoprotein</keyword>
<keyword evidence="6" id="KW-0808">Transferase</keyword>
<dbReference type="InterPro" id="IPR004358">
    <property type="entry name" value="Sig_transdc_His_kin-like_C"/>
</dbReference>
<feature type="transmembrane region" description="Helical" evidence="18">
    <location>
        <begin position="229"/>
        <end position="246"/>
    </location>
</feature>
<reference evidence="22 23" key="1">
    <citation type="journal article" date="2016" name="Nat. Commun.">
        <title>Thousands of microbial genomes shed light on interconnected biogeochemical processes in an aquifer system.</title>
        <authorList>
            <person name="Anantharaman K."/>
            <person name="Brown C.T."/>
            <person name="Hug L.A."/>
            <person name="Sharon I."/>
            <person name="Castelle C.J."/>
            <person name="Probst A.J."/>
            <person name="Thomas B.C."/>
            <person name="Singh A."/>
            <person name="Wilkins M.J."/>
            <person name="Karaoz U."/>
            <person name="Brodie E.L."/>
            <person name="Williams K.H."/>
            <person name="Hubbard S.S."/>
            <person name="Banfield J.F."/>
        </authorList>
    </citation>
    <scope>NUCLEOTIDE SEQUENCE [LARGE SCALE GENOMIC DNA]</scope>
</reference>
<evidence type="ECO:0000256" key="17">
    <source>
        <dbReference type="PROSITE-ProRule" id="PRU00169"/>
    </source>
</evidence>
<proteinExistence type="predicted"/>
<evidence type="ECO:0000256" key="16">
    <source>
        <dbReference type="PROSITE-ProRule" id="PRU00110"/>
    </source>
</evidence>
<dbReference type="Gene3D" id="1.10.287.130">
    <property type="match status" value="1"/>
</dbReference>
<dbReference type="SUPFAM" id="SSF52172">
    <property type="entry name" value="CheY-like"/>
    <property type="match status" value="1"/>
</dbReference>
<evidence type="ECO:0000256" key="9">
    <source>
        <dbReference type="ARBA" id="ARBA00022777"/>
    </source>
</evidence>
<keyword evidence="13 18" id="KW-0472">Membrane</keyword>
<dbReference type="SUPFAM" id="SSF47384">
    <property type="entry name" value="Homodimeric domain of signal transducing histidine kinase"/>
    <property type="match status" value="1"/>
</dbReference>
<keyword evidence="9" id="KW-0418">Kinase</keyword>
<dbReference type="Gene3D" id="3.30.450.290">
    <property type="match status" value="1"/>
</dbReference>
<evidence type="ECO:0000256" key="14">
    <source>
        <dbReference type="ARBA" id="ARBA00064003"/>
    </source>
</evidence>
<evidence type="ECO:0000256" key="4">
    <source>
        <dbReference type="ARBA" id="ARBA00022475"/>
    </source>
</evidence>
<evidence type="ECO:0000256" key="2">
    <source>
        <dbReference type="ARBA" id="ARBA00004651"/>
    </source>
</evidence>
<dbReference type="CDD" id="cd00082">
    <property type="entry name" value="HisKA"/>
    <property type="match status" value="1"/>
</dbReference>
<name>A0A1F6GSG7_9PROT</name>
<dbReference type="Pfam" id="PF11845">
    <property type="entry name" value="Tll0287-like"/>
    <property type="match status" value="1"/>
</dbReference>
<dbReference type="Pfam" id="PF00512">
    <property type="entry name" value="HisKA"/>
    <property type="match status" value="1"/>
</dbReference>
<dbReference type="Pfam" id="PF00072">
    <property type="entry name" value="Response_reg"/>
    <property type="match status" value="1"/>
</dbReference>
<dbReference type="FunFam" id="3.30.565.10:FF:000010">
    <property type="entry name" value="Sensor histidine kinase RcsC"/>
    <property type="match status" value="1"/>
</dbReference>
<dbReference type="GO" id="GO:0005524">
    <property type="term" value="F:ATP binding"/>
    <property type="evidence" value="ECO:0007669"/>
    <property type="project" value="UniProtKB-KW"/>
</dbReference>
<dbReference type="FunFam" id="1.10.287.130:FF:000002">
    <property type="entry name" value="Two-component osmosensing histidine kinase"/>
    <property type="match status" value="1"/>
</dbReference>